<evidence type="ECO:0000256" key="3">
    <source>
        <dbReference type="ARBA" id="ARBA00022605"/>
    </source>
</evidence>
<comment type="pathway">
    <text evidence="1 9">Amino-acid biosynthesis; L-arginine biosynthesis; N(2)-acetyl-L-ornithine from L-glutamate: step 2/4.</text>
</comment>
<evidence type="ECO:0000256" key="8">
    <source>
        <dbReference type="ARBA" id="ARBA00048141"/>
    </source>
</evidence>
<dbReference type="InterPro" id="IPR001048">
    <property type="entry name" value="Asp/Glu/Uridylate_kinase"/>
</dbReference>
<feature type="site" description="Transition state stabilizer" evidence="9">
    <location>
        <position position="7"/>
    </location>
</feature>
<evidence type="ECO:0000256" key="2">
    <source>
        <dbReference type="ARBA" id="ARBA00022571"/>
    </source>
</evidence>
<accession>A0A0J1IJP8</accession>
<dbReference type="SUPFAM" id="SSF53633">
    <property type="entry name" value="Carbamate kinase-like"/>
    <property type="match status" value="1"/>
</dbReference>
<dbReference type="EMBL" id="LDPH01000010">
    <property type="protein sequence ID" value="KLV26188.1"/>
    <property type="molecule type" value="Genomic_DNA"/>
</dbReference>
<evidence type="ECO:0000259" key="10">
    <source>
        <dbReference type="Pfam" id="PF00696"/>
    </source>
</evidence>
<keyword evidence="4 9" id="KW-0808">Transferase</keyword>
<dbReference type="InterPro" id="IPR036393">
    <property type="entry name" value="AceGlu_kinase-like_sf"/>
</dbReference>
<feature type="site" description="Transition state stabilizer" evidence="9">
    <location>
        <position position="214"/>
    </location>
</feature>
<feature type="domain" description="Aspartate/glutamate/uridylate kinase" evidence="10">
    <location>
        <begin position="2"/>
        <end position="232"/>
    </location>
</feature>
<feature type="binding site" evidence="9">
    <location>
        <begin position="40"/>
        <end position="41"/>
    </location>
    <ligand>
        <name>substrate</name>
    </ligand>
</feature>
<dbReference type="GO" id="GO:0005737">
    <property type="term" value="C:cytoplasm"/>
    <property type="evidence" value="ECO:0007669"/>
    <property type="project" value="UniProtKB-SubCell"/>
</dbReference>
<gene>
    <name evidence="9" type="primary">argB</name>
    <name evidence="11" type="ORF">ABW02_12570</name>
</gene>
<comment type="similarity">
    <text evidence="9">Belongs to the acetylglutamate kinase family. ArgB subfamily.</text>
</comment>
<evidence type="ECO:0000256" key="6">
    <source>
        <dbReference type="ARBA" id="ARBA00022777"/>
    </source>
</evidence>
<keyword evidence="12" id="KW-1185">Reference proteome</keyword>
<comment type="function">
    <text evidence="9">Catalyzes the ATP-dependent phosphorylation of N-acetyl-L-glutamate.</text>
</comment>
<comment type="caution">
    <text evidence="11">The sequence shown here is derived from an EMBL/GenBank/DDBJ whole genome shotgun (WGS) entry which is preliminary data.</text>
</comment>
<evidence type="ECO:0000256" key="5">
    <source>
        <dbReference type="ARBA" id="ARBA00022741"/>
    </source>
</evidence>
<dbReference type="InterPro" id="IPR037528">
    <property type="entry name" value="ArgB"/>
</dbReference>
<dbReference type="PANTHER" id="PTHR23342:SF0">
    <property type="entry name" value="N-ACETYLGLUTAMATE SYNTHASE, MITOCHONDRIAL"/>
    <property type="match status" value="1"/>
</dbReference>
<evidence type="ECO:0000256" key="7">
    <source>
        <dbReference type="ARBA" id="ARBA00022840"/>
    </source>
</evidence>
<dbReference type="UniPathway" id="UPA00068">
    <property type="reaction ID" value="UER00107"/>
</dbReference>
<dbReference type="Gene3D" id="3.40.1160.10">
    <property type="entry name" value="Acetylglutamate kinase-like"/>
    <property type="match status" value="1"/>
</dbReference>
<name>A0A0J1IJP8_NIACI</name>
<keyword evidence="2 9" id="KW-0055">Arginine biosynthesis</keyword>
<dbReference type="GO" id="GO:0003991">
    <property type="term" value="F:acetylglutamate kinase activity"/>
    <property type="evidence" value="ECO:0007669"/>
    <property type="project" value="UniProtKB-UniRule"/>
</dbReference>
<dbReference type="FunFam" id="3.40.1160.10:FF:000004">
    <property type="entry name" value="Acetylglutamate kinase"/>
    <property type="match status" value="1"/>
</dbReference>
<dbReference type="GeneID" id="56348520"/>
<reference evidence="11 12" key="1">
    <citation type="submission" date="2015-05" db="EMBL/GenBank/DDBJ databases">
        <title>Whole genome sequence and identification of bacterial endophytes from Costus igneus.</title>
        <authorList>
            <person name="Lee Y.P."/>
            <person name="Gan H.M."/>
            <person name="Eng W."/>
            <person name="Wheatley M.S."/>
            <person name="Caraballo A."/>
            <person name="Polter S."/>
            <person name="Savka M.A."/>
            <person name="Hudson A.O."/>
        </authorList>
    </citation>
    <scope>NUCLEOTIDE SEQUENCE [LARGE SCALE GENOMIC DNA]</scope>
    <source>
        <strain evidence="11 12">RIT379</strain>
    </source>
</reference>
<evidence type="ECO:0000256" key="9">
    <source>
        <dbReference type="HAMAP-Rule" id="MF_00082"/>
    </source>
</evidence>
<sequence length="257" mass="28027">MKTIVIKCGGSVIDQLTSEFFTSLKRLKNKGYQLVFVHGGGPDINEMLDYFQVKAAFHNGLRKTTKEALEIVEMVLSGKTNRKLVQLLREHDLNGIGLNGTDNNCIKASLIDEEKLGLVGEVSEVNIRLISSLLEENLIPVLTPLGITEDGRKLNINADYVASAVAKYLHAEQCLFVTDVAGILIDGELQARMAQEEITHYINTGQINGGMIPKVTSAIAALESGLNSVMIISGKKQFFDGEELIGTKIVVKEGIVE</sequence>
<keyword evidence="6 9" id="KW-0418">Kinase</keyword>
<evidence type="ECO:0000256" key="4">
    <source>
        <dbReference type="ARBA" id="ARBA00022679"/>
    </source>
</evidence>
<evidence type="ECO:0000256" key="1">
    <source>
        <dbReference type="ARBA" id="ARBA00004828"/>
    </source>
</evidence>
<dbReference type="GO" id="GO:0005524">
    <property type="term" value="F:ATP binding"/>
    <property type="evidence" value="ECO:0007669"/>
    <property type="project" value="UniProtKB-UniRule"/>
</dbReference>
<keyword evidence="5 9" id="KW-0547">Nucleotide-binding</keyword>
<evidence type="ECO:0000313" key="11">
    <source>
        <dbReference type="EMBL" id="KLV26188.1"/>
    </source>
</evidence>
<comment type="subcellular location">
    <subcellularLocation>
        <location evidence="9">Cytoplasm</location>
    </subcellularLocation>
</comment>
<dbReference type="Pfam" id="PF00696">
    <property type="entry name" value="AA_kinase"/>
    <property type="match status" value="1"/>
</dbReference>
<feature type="binding site" evidence="9">
    <location>
        <position position="62"/>
    </location>
    <ligand>
        <name>substrate</name>
    </ligand>
</feature>
<dbReference type="RefSeq" id="WP_047942484.1">
    <property type="nucleotide sequence ID" value="NZ_CP053989.1"/>
</dbReference>
<dbReference type="PIRSF" id="PIRSF000728">
    <property type="entry name" value="NAGK"/>
    <property type="match status" value="1"/>
</dbReference>
<dbReference type="GO" id="GO:0042450">
    <property type="term" value="P:L-arginine biosynthetic process via ornithine"/>
    <property type="evidence" value="ECO:0007669"/>
    <property type="project" value="UniProtKB-UniRule"/>
</dbReference>
<keyword evidence="3 9" id="KW-0028">Amino-acid biosynthesis</keyword>
<dbReference type="NCBIfam" id="TIGR00761">
    <property type="entry name" value="argB"/>
    <property type="match status" value="1"/>
</dbReference>
<dbReference type="Proteomes" id="UP000036045">
    <property type="component" value="Unassembled WGS sequence"/>
</dbReference>
<dbReference type="PATRIC" id="fig|1397.4.peg.618"/>
<protein>
    <recommendedName>
        <fullName evidence="9">Acetylglutamate kinase</fullName>
        <ecNumber evidence="9">2.7.2.8</ecNumber>
    </recommendedName>
    <alternativeName>
        <fullName evidence="9">N-acetyl-L-glutamate 5-phosphotransferase</fullName>
    </alternativeName>
    <alternativeName>
        <fullName evidence="9">NAG kinase</fullName>
        <shortName evidence="9">NAGK</shortName>
    </alternativeName>
</protein>
<proteinExistence type="inferred from homology"/>
<evidence type="ECO:0000313" key="12">
    <source>
        <dbReference type="Proteomes" id="UP000036045"/>
    </source>
</evidence>
<keyword evidence="9" id="KW-0963">Cytoplasm</keyword>
<keyword evidence="7 9" id="KW-0067">ATP-binding</keyword>
<dbReference type="HAMAP" id="MF_00082">
    <property type="entry name" value="ArgB"/>
    <property type="match status" value="1"/>
</dbReference>
<dbReference type="PANTHER" id="PTHR23342">
    <property type="entry name" value="N-ACETYLGLUTAMATE SYNTHASE"/>
    <property type="match status" value="1"/>
</dbReference>
<organism evidence="11 12">
    <name type="scientific">Niallia circulans</name>
    <name type="common">Bacillus circulans</name>
    <dbReference type="NCBI Taxonomy" id="1397"/>
    <lineage>
        <taxon>Bacteria</taxon>
        <taxon>Bacillati</taxon>
        <taxon>Bacillota</taxon>
        <taxon>Bacilli</taxon>
        <taxon>Bacillales</taxon>
        <taxon>Bacillaceae</taxon>
        <taxon>Niallia</taxon>
    </lineage>
</organism>
<dbReference type="AlphaFoldDB" id="A0A0J1IJP8"/>
<dbReference type="CDD" id="cd04238">
    <property type="entry name" value="AAK_NAGK-like"/>
    <property type="match status" value="1"/>
</dbReference>
<comment type="catalytic activity">
    <reaction evidence="8 9">
        <text>N-acetyl-L-glutamate + ATP = N-acetyl-L-glutamyl 5-phosphate + ADP</text>
        <dbReference type="Rhea" id="RHEA:14629"/>
        <dbReference type="ChEBI" id="CHEBI:30616"/>
        <dbReference type="ChEBI" id="CHEBI:44337"/>
        <dbReference type="ChEBI" id="CHEBI:57936"/>
        <dbReference type="ChEBI" id="CHEBI:456216"/>
        <dbReference type="EC" id="2.7.2.8"/>
    </reaction>
</comment>
<dbReference type="EC" id="2.7.2.8" evidence="9"/>
<dbReference type="InterPro" id="IPR004662">
    <property type="entry name" value="AcgluKinase_fam"/>
</dbReference>
<dbReference type="OrthoDB" id="9803155at2"/>
<feature type="binding site" evidence="9">
    <location>
        <position position="155"/>
    </location>
    <ligand>
        <name>substrate</name>
    </ligand>
</feature>